<dbReference type="Proteomes" id="UP000054558">
    <property type="component" value="Unassembled WGS sequence"/>
</dbReference>
<dbReference type="AlphaFoldDB" id="A0A1Y1IIX9"/>
<name>A0A1Y1IIX9_KLENI</name>
<evidence type="ECO:0000313" key="2">
    <source>
        <dbReference type="Proteomes" id="UP000054558"/>
    </source>
</evidence>
<keyword evidence="2" id="KW-1185">Reference proteome</keyword>
<accession>A0A1Y1IIX9</accession>
<reference evidence="1 2" key="1">
    <citation type="journal article" date="2014" name="Nat. Commun.">
        <title>Klebsormidium flaccidum genome reveals primary factors for plant terrestrial adaptation.</title>
        <authorList>
            <person name="Hori K."/>
            <person name="Maruyama F."/>
            <person name="Fujisawa T."/>
            <person name="Togashi T."/>
            <person name="Yamamoto N."/>
            <person name="Seo M."/>
            <person name="Sato S."/>
            <person name="Yamada T."/>
            <person name="Mori H."/>
            <person name="Tajima N."/>
            <person name="Moriyama T."/>
            <person name="Ikeuchi M."/>
            <person name="Watanabe M."/>
            <person name="Wada H."/>
            <person name="Kobayashi K."/>
            <person name="Saito M."/>
            <person name="Masuda T."/>
            <person name="Sasaki-Sekimoto Y."/>
            <person name="Mashiguchi K."/>
            <person name="Awai K."/>
            <person name="Shimojima M."/>
            <person name="Masuda S."/>
            <person name="Iwai M."/>
            <person name="Nobusawa T."/>
            <person name="Narise T."/>
            <person name="Kondo S."/>
            <person name="Saito H."/>
            <person name="Sato R."/>
            <person name="Murakawa M."/>
            <person name="Ihara Y."/>
            <person name="Oshima-Yamada Y."/>
            <person name="Ohtaka K."/>
            <person name="Satoh M."/>
            <person name="Sonobe K."/>
            <person name="Ishii M."/>
            <person name="Ohtani R."/>
            <person name="Kanamori-Sato M."/>
            <person name="Honoki R."/>
            <person name="Miyazaki D."/>
            <person name="Mochizuki H."/>
            <person name="Umetsu J."/>
            <person name="Higashi K."/>
            <person name="Shibata D."/>
            <person name="Kamiya Y."/>
            <person name="Sato N."/>
            <person name="Nakamura Y."/>
            <person name="Tabata S."/>
            <person name="Ida S."/>
            <person name="Kurokawa K."/>
            <person name="Ohta H."/>
        </authorList>
    </citation>
    <scope>NUCLEOTIDE SEQUENCE [LARGE SCALE GENOMIC DNA]</scope>
    <source>
        <strain evidence="1 2">NIES-2285</strain>
    </source>
</reference>
<protein>
    <submittedName>
        <fullName evidence="1">Uncharacterized protein</fullName>
    </submittedName>
</protein>
<organism evidence="1 2">
    <name type="scientific">Klebsormidium nitens</name>
    <name type="common">Green alga</name>
    <name type="synonym">Ulothrix nitens</name>
    <dbReference type="NCBI Taxonomy" id="105231"/>
    <lineage>
        <taxon>Eukaryota</taxon>
        <taxon>Viridiplantae</taxon>
        <taxon>Streptophyta</taxon>
        <taxon>Klebsormidiophyceae</taxon>
        <taxon>Klebsormidiales</taxon>
        <taxon>Klebsormidiaceae</taxon>
        <taxon>Klebsormidium</taxon>
    </lineage>
</organism>
<dbReference type="EMBL" id="DF237629">
    <property type="protein sequence ID" value="GAQ90754.1"/>
    <property type="molecule type" value="Genomic_DNA"/>
</dbReference>
<evidence type="ECO:0000313" key="1">
    <source>
        <dbReference type="EMBL" id="GAQ90754.1"/>
    </source>
</evidence>
<proteinExistence type="predicted"/>
<gene>
    <name evidence="1" type="ORF">KFL_006800090</name>
</gene>
<sequence length="148" mass="17125">MVQGSPVWLRRRVRQDRRREQVKRSSSHKMATYTVEIEYLTREKEPEYFVEHGVAGPRPNETVEALAGRFLEACRQYNRVPEGTLARVVAPHRGEMLELDQESWTAPCSVALDATLSTVMIAITDQEMTRHIRSCLDTFVRVWQQSHA</sequence>